<sequence>MVTFTLNTIKYYAFLLKTFDNYANALKIHF</sequence>
<dbReference type="AlphaFoldDB" id="L0G088"/>
<dbReference type="STRING" id="926556.Echvi_2175"/>
<evidence type="ECO:0000313" key="1">
    <source>
        <dbReference type="EMBL" id="AGA78426.1"/>
    </source>
</evidence>
<evidence type="ECO:0000313" key="2">
    <source>
        <dbReference type="Proteomes" id="UP000010796"/>
    </source>
</evidence>
<dbReference type="Proteomes" id="UP000010796">
    <property type="component" value="Chromosome"/>
</dbReference>
<gene>
    <name evidence="1" type="ordered locus">Echvi_2175</name>
</gene>
<dbReference type="KEGG" id="evi:Echvi_2175"/>
<accession>L0G088</accession>
<dbReference type="HOGENOM" id="CLU_3403229_0_0_10"/>
<name>L0G088_ECHVK</name>
<organism evidence="1 2">
    <name type="scientific">Echinicola vietnamensis (strain DSM 17526 / LMG 23754 / KMM 6221)</name>
    <dbReference type="NCBI Taxonomy" id="926556"/>
    <lineage>
        <taxon>Bacteria</taxon>
        <taxon>Pseudomonadati</taxon>
        <taxon>Bacteroidota</taxon>
        <taxon>Cytophagia</taxon>
        <taxon>Cytophagales</taxon>
        <taxon>Cyclobacteriaceae</taxon>
        <taxon>Echinicola</taxon>
    </lineage>
</organism>
<keyword evidence="2" id="KW-1185">Reference proteome</keyword>
<reference evidence="2" key="1">
    <citation type="submission" date="2012-02" db="EMBL/GenBank/DDBJ databases">
        <title>The complete genome of Echinicola vietnamensis DSM 17526.</title>
        <authorList>
            <person name="Lucas S."/>
            <person name="Copeland A."/>
            <person name="Lapidus A."/>
            <person name="Glavina del Rio T."/>
            <person name="Dalin E."/>
            <person name="Tice H."/>
            <person name="Bruce D."/>
            <person name="Goodwin L."/>
            <person name="Pitluck S."/>
            <person name="Peters L."/>
            <person name="Ovchinnikova G."/>
            <person name="Teshima H."/>
            <person name="Kyrpides N."/>
            <person name="Mavromatis K."/>
            <person name="Ivanova N."/>
            <person name="Brettin T."/>
            <person name="Detter J.C."/>
            <person name="Han C."/>
            <person name="Larimer F."/>
            <person name="Land M."/>
            <person name="Hauser L."/>
            <person name="Markowitz V."/>
            <person name="Cheng J.-F."/>
            <person name="Hugenholtz P."/>
            <person name="Woyke T."/>
            <person name="Wu D."/>
            <person name="Brambilla E."/>
            <person name="Klenk H.-P."/>
            <person name="Eisen J.A."/>
        </authorList>
    </citation>
    <scope>NUCLEOTIDE SEQUENCE [LARGE SCALE GENOMIC DNA]</scope>
    <source>
        <strain evidence="2">DSM 17526 / LMG 23754 / KMM 6221</strain>
    </source>
</reference>
<proteinExistence type="predicted"/>
<protein>
    <submittedName>
        <fullName evidence="1">Uncharacterized protein</fullName>
    </submittedName>
</protein>
<dbReference type="EMBL" id="CP003346">
    <property type="protein sequence ID" value="AGA78426.1"/>
    <property type="molecule type" value="Genomic_DNA"/>
</dbReference>